<dbReference type="GO" id="GO:0015205">
    <property type="term" value="F:nucleobase transmembrane transporter activity"/>
    <property type="evidence" value="ECO:0007669"/>
    <property type="project" value="TreeGrafter"/>
</dbReference>
<dbReference type="PANTHER" id="PTHR30618:SF0">
    <property type="entry name" value="PURINE-URACIL PERMEASE NCS1"/>
    <property type="match status" value="1"/>
</dbReference>
<dbReference type="InterPro" id="IPR001248">
    <property type="entry name" value="Pur-cyt_permease"/>
</dbReference>
<evidence type="ECO:0000313" key="8">
    <source>
        <dbReference type="Proteomes" id="UP000799640"/>
    </source>
</evidence>
<feature type="transmembrane region" description="Helical" evidence="6">
    <location>
        <begin position="123"/>
        <end position="146"/>
    </location>
</feature>
<gene>
    <name evidence="7" type="ORF">EJ06DRAFT_513512</name>
</gene>
<feature type="transmembrane region" description="Helical" evidence="6">
    <location>
        <begin position="447"/>
        <end position="466"/>
    </location>
</feature>
<evidence type="ECO:0008006" key="9">
    <source>
        <dbReference type="Google" id="ProtNLM"/>
    </source>
</evidence>
<dbReference type="GO" id="GO:0005886">
    <property type="term" value="C:plasma membrane"/>
    <property type="evidence" value="ECO:0007669"/>
    <property type="project" value="TreeGrafter"/>
</dbReference>
<dbReference type="Gene3D" id="1.10.4160.10">
    <property type="entry name" value="Hydantoin permease"/>
    <property type="match status" value="1"/>
</dbReference>
<feature type="transmembrane region" description="Helical" evidence="6">
    <location>
        <begin position="333"/>
        <end position="355"/>
    </location>
</feature>
<proteinExistence type="inferred from homology"/>
<protein>
    <recommendedName>
        <fullName evidence="9">Uracil permease</fullName>
    </recommendedName>
</protein>
<evidence type="ECO:0000256" key="6">
    <source>
        <dbReference type="SAM" id="Phobius"/>
    </source>
</evidence>
<keyword evidence="3 6" id="KW-0812">Transmembrane</keyword>
<evidence type="ECO:0000256" key="1">
    <source>
        <dbReference type="ARBA" id="ARBA00004141"/>
    </source>
</evidence>
<evidence type="ECO:0000256" key="3">
    <source>
        <dbReference type="ARBA" id="ARBA00022692"/>
    </source>
</evidence>
<dbReference type="Proteomes" id="UP000799640">
    <property type="component" value="Unassembled WGS sequence"/>
</dbReference>
<feature type="transmembrane region" description="Helical" evidence="6">
    <location>
        <begin position="248"/>
        <end position="268"/>
    </location>
</feature>
<feature type="transmembrane region" description="Helical" evidence="6">
    <location>
        <begin position="85"/>
        <end position="111"/>
    </location>
</feature>
<evidence type="ECO:0000256" key="2">
    <source>
        <dbReference type="ARBA" id="ARBA00008974"/>
    </source>
</evidence>
<name>A0A6G1HRB9_9PEZI</name>
<dbReference type="PANTHER" id="PTHR30618">
    <property type="entry name" value="NCS1 FAMILY PURINE/PYRIMIDINE TRANSPORTER"/>
    <property type="match status" value="1"/>
</dbReference>
<comment type="subcellular location">
    <subcellularLocation>
        <location evidence="1">Membrane</location>
        <topology evidence="1">Multi-pass membrane protein</topology>
    </subcellularLocation>
</comment>
<keyword evidence="5 6" id="KW-0472">Membrane</keyword>
<accession>A0A6G1HRB9</accession>
<dbReference type="AlphaFoldDB" id="A0A6G1HRB9"/>
<evidence type="ECO:0000256" key="5">
    <source>
        <dbReference type="ARBA" id="ARBA00023136"/>
    </source>
</evidence>
<dbReference type="EMBL" id="ML996700">
    <property type="protein sequence ID" value="KAF2398464.1"/>
    <property type="molecule type" value="Genomic_DNA"/>
</dbReference>
<feature type="transmembrane region" description="Helical" evidence="6">
    <location>
        <begin position="478"/>
        <end position="497"/>
    </location>
</feature>
<feature type="transmembrane region" description="Helical" evidence="6">
    <location>
        <begin position="288"/>
        <end position="312"/>
    </location>
</feature>
<reference evidence="7" key="1">
    <citation type="journal article" date="2020" name="Stud. Mycol.">
        <title>101 Dothideomycetes genomes: a test case for predicting lifestyles and emergence of pathogens.</title>
        <authorList>
            <person name="Haridas S."/>
            <person name="Albert R."/>
            <person name="Binder M."/>
            <person name="Bloem J."/>
            <person name="Labutti K."/>
            <person name="Salamov A."/>
            <person name="Andreopoulos B."/>
            <person name="Baker S."/>
            <person name="Barry K."/>
            <person name="Bills G."/>
            <person name="Bluhm B."/>
            <person name="Cannon C."/>
            <person name="Castanera R."/>
            <person name="Culley D."/>
            <person name="Daum C."/>
            <person name="Ezra D."/>
            <person name="Gonzalez J."/>
            <person name="Henrissat B."/>
            <person name="Kuo A."/>
            <person name="Liang C."/>
            <person name="Lipzen A."/>
            <person name="Lutzoni F."/>
            <person name="Magnuson J."/>
            <person name="Mondo S."/>
            <person name="Nolan M."/>
            <person name="Ohm R."/>
            <person name="Pangilinan J."/>
            <person name="Park H.-J."/>
            <person name="Ramirez L."/>
            <person name="Alfaro M."/>
            <person name="Sun H."/>
            <person name="Tritt A."/>
            <person name="Yoshinaga Y."/>
            <person name="Zwiers L.-H."/>
            <person name="Turgeon B."/>
            <person name="Goodwin S."/>
            <person name="Spatafora J."/>
            <person name="Crous P."/>
            <person name="Grigoriev I."/>
        </authorList>
    </citation>
    <scope>NUCLEOTIDE SEQUENCE</scope>
    <source>
        <strain evidence="7">CBS 262.69</strain>
    </source>
</reference>
<feature type="transmembrane region" description="Helical" evidence="6">
    <location>
        <begin position="367"/>
        <end position="388"/>
    </location>
</feature>
<organism evidence="7 8">
    <name type="scientific">Trichodelitschia bisporula</name>
    <dbReference type="NCBI Taxonomy" id="703511"/>
    <lineage>
        <taxon>Eukaryota</taxon>
        <taxon>Fungi</taxon>
        <taxon>Dikarya</taxon>
        <taxon>Ascomycota</taxon>
        <taxon>Pezizomycotina</taxon>
        <taxon>Dothideomycetes</taxon>
        <taxon>Dothideomycetes incertae sedis</taxon>
        <taxon>Phaeotrichales</taxon>
        <taxon>Phaeotrichaceae</taxon>
        <taxon>Trichodelitschia</taxon>
    </lineage>
</organism>
<evidence type="ECO:0000313" key="7">
    <source>
        <dbReference type="EMBL" id="KAF2398464.1"/>
    </source>
</evidence>
<feature type="transmembrane region" description="Helical" evidence="6">
    <location>
        <begin position="395"/>
        <end position="420"/>
    </location>
</feature>
<evidence type="ECO:0000256" key="4">
    <source>
        <dbReference type="ARBA" id="ARBA00022989"/>
    </source>
</evidence>
<dbReference type="Pfam" id="PF02133">
    <property type="entry name" value="Transp_cyt_pur"/>
    <property type="match status" value="1"/>
</dbReference>
<keyword evidence="8" id="KW-1185">Reference proteome</keyword>
<feature type="transmembrane region" description="Helical" evidence="6">
    <location>
        <begin position="205"/>
        <end position="227"/>
    </location>
</feature>
<comment type="similarity">
    <text evidence="2">Belongs to the purine-cytosine permease (2.A.39) family.</text>
</comment>
<dbReference type="InterPro" id="IPR045225">
    <property type="entry name" value="Uracil/uridine/allantoin_perm"/>
</dbReference>
<keyword evidence="4 6" id="KW-1133">Transmembrane helix</keyword>
<dbReference type="OrthoDB" id="2018619at2759"/>
<sequence>MSFLSPRRLKAKIGPQMHLHVPFKVGMYADNPRWSNPDLDPIPPEKRTWGGVDYWAYWCSDMLAPPLASTVSTVMSLGFTARETIPIVFFGFLICSFVITATGKIGATYAIPFPVVVRSTFGMYGSFPAICIRAFVALMWTAILCVQAGNFLQRMIEAIWPSFIHFPNHLPDNAGITSAELLTFMLYWILQTILCLMPIEKLRILFWVKAVVVPPTFFALFLWAVIVTKGGGPLVTGHMKITSTYMNTAYSALTGLNVIIGLFSSMAVNMPDFGRFSKNRLAGGHQFLALPIIGTLGALTPIFVTSAHSYLWGSFQWYMPAVIAKFDSRAAKFFVSLSFMLATIGNQVAAGSYPFSNDVTGLAPKYINIFRGTLFISLFCVVVTPWNIIKNAAGLLAFLSGYSCLMGPMAGCIVADYYIIKKRKLNLHELYTDRGIYWYNHGVNWRAWAAFGVGVAPLMPGFAKSISNDLDVGGAWKLYAFAWIYGFVTTVVTYIAINHFFPQTVSLIDEAVYPPQKGEITTPSSEGQEVDLKDPAVTVEKEIV</sequence>